<sequence length="82" mass="9050">MVVNEIEDGSHDDDDDDGVNGIENGGDDDISTYWILAVVQTFVARLDTLHKIDHWALTQNAVRVLLETGLVFSKISSPLNKP</sequence>
<evidence type="ECO:0000256" key="1">
    <source>
        <dbReference type="SAM" id="MobiDB-lite"/>
    </source>
</evidence>
<organism evidence="2 3">
    <name type="scientific">Plakobranchus ocellatus</name>
    <dbReference type="NCBI Taxonomy" id="259542"/>
    <lineage>
        <taxon>Eukaryota</taxon>
        <taxon>Metazoa</taxon>
        <taxon>Spiralia</taxon>
        <taxon>Lophotrochozoa</taxon>
        <taxon>Mollusca</taxon>
        <taxon>Gastropoda</taxon>
        <taxon>Heterobranchia</taxon>
        <taxon>Euthyneura</taxon>
        <taxon>Panpulmonata</taxon>
        <taxon>Sacoglossa</taxon>
        <taxon>Placobranchoidea</taxon>
        <taxon>Plakobranchidae</taxon>
        <taxon>Plakobranchus</taxon>
    </lineage>
</organism>
<reference evidence="2 3" key="1">
    <citation type="journal article" date="2021" name="Elife">
        <title>Chloroplast acquisition without the gene transfer in kleptoplastic sea slugs, Plakobranchus ocellatus.</title>
        <authorList>
            <person name="Maeda T."/>
            <person name="Takahashi S."/>
            <person name="Yoshida T."/>
            <person name="Shimamura S."/>
            <person name="Takaki Y."/>
            <person name="Nagai Y."/>
            <person name="Toyoda A."/>
            <person name="Suzuki Y."/>
            <person name="Arimoto A."/>
            <person name="Ishii H."/>
            <person name="Satoh N."/>
            <person name="Nishiyama T."/>
            <person name="Hasebe M."/>
            <person name="Maruyama T."/>
            <person name="Minagawa J."/>
            <person name="Obokata J."/>
            <person name="Shigenobu S."/>
        </authorList>
    </citation>
    <scope>NUCLEOTIDE SEQUENCE [LARGE SCALE GENOMIC DNA]</scope>
</reference>
<dbReference type="AlphaFoldDB" id="A0AAV4BU67"/>
<feature type="compositionally biased region" description="Acidic residues" evidence="1">
    <location>
        <begin position="1"/>
        <end position="18"/>
    </location>
</feature>
<feature type="region of interest" description="Disordered" evidence="1">
    <location>
        <begin position="1"/>
        <end position="24"/>
    </location>
</feature>
<evidence type="ECO:0000313" key="3">
    <source>
        <dbReference type="Proteomes" id="UP000735302"/>
    </source>
</evidence>
<gene>
    <name evidence="2" type="ORF">PoB_005054100</name>
</gene>
<accession>A0AAV4BU67</accession>
<protein>
    <submittedName>
        <fullName evidence="2">Uncharacterized protein</fullName>
    </submittedName>
</protein>
<dbReference type="Proteomes" id="UP000735302">
    <property type="component" value="Unassembled WGS sequence"/>
</dbReference>
<proteinExistence type="predicted"/>
<name>A0AAV4BU67_9GAST</name>
<dbReference type="EMBL" id="BLXT01005577">
    <property type="protein sequence ID" value="GFO24036.1"/>
    <property type="molecule type" value="Genomic_DNA"/>
</dbReference>
<evidence type="ECO:0000313" key="2">
    <source>
        <dbReference type="EMBL" id="GFO24036.1"/>
    </source>
</evidence>
<comment type="caution">
    <text evidence="2">The sequence shown here is derived from an EMBL/GenBank/DDBJ whole genome shotgun (WGS) entry which is preliminary data.</text>
</comment>
<keyword evidence="3" id="KW-1185">Reference proteome</keyword>